<dbReference type="PANTHER" id="PTHR11439:SF524">
    <property type="entry name" value="RNA-DIRECTED DNA POLYMERASE, PROTEIN KINASE RLK-PELLE-DLSV FAMILY"/>
    <property type="match status" value="1"/>
</dbReference>
<dbReference type="InterPro" id="IPR013103">
    <property type="entry name" value="RVT_2"/>
</dbReference>
<dbReference type="PANTHER" id="PTHR11439">
    <property type="entry name" value="GAG-POL-RELATED RETROTRANSPOSON"/>
    <property type="match status" value="1"/>
</dbReference>
<dbReference type="CDD" id="cd09272">
    <property type="entry name" value="RNase_HI_RT_Ty1"/>
    <property type="match status" value="1"/>
</dbReference>
<dbReference type="Pfam" id="PF07727">
    <property type="entry name" value="RVT_2"/>
    <property type="match status" value="1"/>
</dbReference>
<reference evidence="3" key="1">
    <citation type="journal article" date="2019" name="Sci. Rep.">
        <title>Draft genome of Tanacetum cinerariifolium, the natural source of mosquito coil.</title>
        <authorList>
            <person name="Yamashiro T."/>
            <person name="Shiraishi A."/>
            <person name="Satake H."/>
            <person name="Nakayama K."/>
        </authorList>
    </citation>
    <scope>NUCLEOTIDE SEQUENCE</scope>
</reference>
<dbReference type="EMBL" id="BKCJ010308675">
    <property type="protein sequence ID" value="GEZ67585.1"/>
    <property type="molecule type" value="Genomic_DNA"/>
</dbReference>
<evidence type="ECO:0000259" key="1">
    <source>
        <dbReference type="Pfam" id="PF07727"/>
    </source>
</evidence>
<evidence type="ECO:0000259" key="2">
    <source>
        <dbReference type="Pfam" id="PF13976"/>
    </source>
</evidence>
<protein>
    <submittedName>
        <fullName evidence="3">Ribonuclease H-like domain-containing protein</fullName>
    </submittedName>
</protein>
<name>A0A699IHW5_TANCI</name>
<dbReference type="SUPFAM" id="SSF56672">
    <property type="entry name" value="DNA/RNA polymerases"/>
    <property type="match status" value="1"/>
</dbReference>
<dbReference type="AlphaFoldDB" id="A0A699IHW5"/>
<dbReference type="InterPro" id="IPR043502">
    <property type="entry name" value="DNA/RNA_pol_sf"/>
</dbReference>
<comment type="caution">
    <text evidence="3">The sequence shown here is derived from an EMBL/GenBank/DDBJ whole genome shotgun (WGS) entry which is preliminary data.</text>
</comment>
<evidence type="ECO:0000313" key="3">
    <source>
        <dbReference type="EMBL" id="GEZ67585.1"/>
    </source>
</evidence>
<dbReference type="Pfam" id="PF13976">
    <property type="entry name" value="gag_pre-integrs"/>
    <property type="match status" value="1"/>
</dbReference>
<organism evidence="3">
    <name type="scientific">Tanacetum cinerariifolium</name>
    <name type="common">Dalmatian daisy</name>
    <name type="synonym">Chrysanthemum cinerariifolium</name>
    <dbReference type="NCBI Taxonomy" id="118510"/>
    <lineage>
        <taxon>Eukaryota</taxon>
        <taxon>Viridiplantae</taxon>
        <taxon>Streptophyta</taxon>
        <taxon>Embryophyta</taxon>
        <taxon>Tracheophyta</taxon>
        <taxon>Spermatophyta</taxon>
        <taxon>Magnoliopsida</taxon>
        <taxon>eudicotyledons</taxon>
        <taxon>Gunneridae</taxon>
        <taxon>Pentapetalae</taxon>
        <taxon>asterids</taxon>
        <taxon>campanulids</taxon>
        <taxon>Asterales</taxon>
        <taxon>Asteraceae</taxon>
        <taxon>Asteroideae</taxon>
        <taxon>Anthemideae</taxon>
        <taxon>Anthemidinae</taxon>
        <taxon>Tanacetum</taxon>
    </lineage>
</organism>
<feature type="domain" description="GAG-pre-integrase" evidence="2">
    <location>
        <begin position="30"/>
        <end position="75"/>
    </location>
</feature>
<sequence length="336" mass="38319">MTRWVLLRCDRKGDLYPVMQPSLVPHVFLTSQHTWHQRLRHLGSEVLRYVVSRNFISCNKEKPPVLCHACQLGKHVRLPFTLLQQLISSLHQEFSMTDLSSLNYFLGIFVTRDTSGMFLSQLKYVVKILERAHMVNCNPIQTSVDTESKLGDDGDPVSDSTLYQNLAGSLQYLTFTRAEISYGVQQVCLYMHEPREPHFSALKRILRYVQATLHHGLQLFLSSTTSLVAYSDADWVGFPTIGRSTSGYGVFLGNNLLYGSSKRQPTLSRSSAETEYHGVASDVAETCWLWNLLRELPIPLFSTTLVYCDNVSAVYLYSNPVQHQRTKHIEIDIHFV</sequence>
<feature type="domain" description="Reverse transcriptase Ty1/copia-type" evidence="1">
    <location>
        <begin position="81"/>
        <end position="143"/>
    </location>
</feature>
<proteinExistence type="predicted"/>
<accession>A0A699IHW5</accession>
<dbReference type="InterPro" id="IPR025724">
    <property type="entry name" value="GAG-pre-integrase_dom"/>
</dbReference>
<gene>
    <name evidence="3" type="ORF">Tci_539558</name>
</gene>